<protein>
    <submittedName>
        <fullName evidence="2">Minor capsid protein</fullName>
    </submittedName>
</protein>
<dbReference type="EMBL" id="JBIYSL010000005">
    <property type="protein sequence ID" value="MFK0524763.1"/>
    <property type="molecule type" value="Genomic_DNA"/>
</dbReference>
<evidence type="ECO:0000313" key="2">
    <source>
        <dbReference type="EMBL" id="MFK0524763.1"/>
    </source>
</evidence>
<dbReference type="RefSeq" id="WP_402877386.1">
    <property type="nucleotide sequence ID" value="NZ_JBIYSL010000005.1"/>
</dbReference>
<proteinExistence type="predicted"/>
<reference evidence="2 3" key="1">
    <citation type="submission" date="2024-11" db="EMBL/GenBank/DDBJ databases">
        <title>Identification and Characterization of a Novel Fosfomycin Bacillithiol Transferase FosB8 in Paenibacillus illinoisensis.</title>
        <authorList>
            <person name="Lu W."/>
        </authorList>
    </citation>
    <scope>NUCLEOTIDE SEQUENCE [LARGE SCALE GENOMIC DNA]</scope>
    <source>
        <strain evidence="2 3">WP77</strain>
    </source>
</reference>
<keyword evidence="3" id="KW-1185">Reference proteome</keyword>
<dbReference type="NCBIfam" id="TIGR01641">
    <property type="entry name" value="phageSPP1_gp7"/>
    <property type="match status" value="1"/>
</dbReference>
<gene>
    <name evidence="2" type="ORF">ACINKY_21415</name>
</gene>
<comment type="caution">
    <text evidence="2">The sequence shown here is derived from an EMBL/GenBank/DDBJ whole genome shotgun (WGS) entry which is preliminary data.</text>
</comment>
<sequence>MKSEAYWEKRTEQTVNHQYAKADGYQARIAREYEFATKSMLKDLREWYYRFAKNNEVSYAEGQKLLNSDELKEFKMTLQEFTAMAKGNLDGAWTKQLDNVYIKTRITRIEALLIQLQHQIEVLAANQQTGYGVLLHNIYTDTYYRNIFEIHKGLGVGLSFAQVDTATVQRIIAMPWLGKNYSSRIWDDRDKLAREIQRTLSQAIIRGDGIEEMTRVISARMEVGRSAAERLIRTESAHVIEEASFDGYKASGLVQKYKILATLDKRTSEICQGMDGKVFPLSEKKVNVTYPPFHANCRTTTTVFFEDDPISTRVARNASGKTITVPGSMTYAEWKKEYGVDIKEVEAVAKKSKGKASQSGRQLEFTEYDIID</sequence>
<organism evidence="2 3">
    <name type="scientific">Paenibacillus illinoisensis</name>
    <dbReference type="NCBI Taxonomy" id="59845"/>
    <lineage>
        <taxon>Bacteria</taxon>
        <taxon>Bacillati</taxon>
        <taxon>Bacillota</taxon>
        <taxon>Bacilli</taxon>
        <taxon>Bacillales</taxon>
        <taxon>Paenibacillaceae</taxon>
        <taxon>Paenibacillus</taxon>
    </lineage>
</organism>
<feature type="domain" description="Phage head morphogenesis" evidence="1">
    <location>
        <begin position="195"/>
        <end position="301"/>
    </location>
</feature>
<accession>A0ABW8HZ59</accession>
<dbReference type="Proteomes" id="UP001618531">
    <property type="component" value="Unassembled WGS sequence"/>
</dbReference>
<dbReference type="Pfam" id="PF04233">
    <property type="entry name" value="Phage_Mu_F"/>
    <property type="match status" value="1"/>
</dbReference>
<dbReference type="InterPro" id="IPR006528">
    <property type="entry name" value="Phage_head_morphogenesis_dom"/>
</dbReference>
<evidence type="ECO:0000313" key="3">
    <source>
        <dbReference type="Proteomes" id="UP001618531"/>
    </source>
</evidence>
<name>A0ABW8HZ59_9BACL</name>
<evidence type="ECO:0000259" key="1">
    <source>
        <dbReference type="Pfam" id="PF04233"/>
    </source>
</evidence>